<feature type="domain" description="HNH nuclease" evidence="1">
    <location>
        <begin position="146"/>
        <end position="202"/>
    </location>
</feature>
<keyword evidence="2" id="KW-0378">Hydrolase</keyword>
<dbReference type="InterPro" id="IPR002711">
    <property type="entry name" value="HNH"/>
</dbReference>
<sequence>MEKKKNLGIELKRLISQKPLENTDYYQLSVYSEENNKFNYTIMTNWCGNDENNPLIEIREPSLIMPDIAIQLFKDVKEPLLVINNKTDLGYFMNLFGGNGLITKKLCELYLSELIKPKKNVKTYYGGYHNIESIPKTKFNRAANPKLRMRILKRDNLRCKVCGASPQNNEHVELHLHHITPHSHCGLTEEKNLITLCHTCHKGLEPHLDYSLYSLIDVGMFSDYTYQDEYIQRIKNNIKLGIERIKKKL</sequence>
<keyword evidence="3" id="KW-1185">Reference proteome</keyword>
<gene>
    <name evidence="2" type="ORF">M0D58_08490</name>
</gene>
<dbReference type="RefSeq" id="WP_248394929.1">
    <property type="nucleotide sequence ID" value="NZ_CP096203.1"/>
</dbReference>
<evidence type="ECO:0000313" key="2">
    <source>
        <dbReference type="EMBL" id="UPQ77559.1"/>
    </source>
</evidence>
<dbReference type="Pfam" id="PF01844">
    <property type="entry name" value="HNH"/>
    <property type="match status" value="1"/>
</dbReference>
<dbReference type="EMBL" id="CP096203">
    <property type="protein sequence ID" value="UPQ77559.1"/>
    <property type="molecule type" value="Genomic_DNA"/>
</dbReference>
<dbReference type="Proteomes" id="UP000830552">
    <property type="component" value="Chromosome"/>
</dbReference>
<dbReference type="GO" id="GO:0004519">
    <property type="term" value="F:endonuclease activity"/>
    <property type="evidence" value="ECO:0007669"/>
    <property type="project" value="UniProtKB-KW"/>
</dbReference>
<protein>
    <submittedName>
        <fullName evidence="2">HNH endonuclease</fullName>
    </submittedName>
</protein>
<name>A0ABY4K9U9_9FLAO</name>
<accession>A0ABY4K9U9</accession>
<evidence type="ECO:0000313" key="3">
    <source>
        <dbReference type="Proteomes" id="UP000830552"/>
    </source>
</evidence>
<keyword evidence="2" id="KW-0255">Endonuclease</keyword>
<dbReference type="CDD" id="cd00085">
    <property type="entry name" value="HNHc"/>
    <property type="match status" value="1"/>
</dbReference>
<dbReference type="InterPro" id="IPR003615">
    <property type="entry name" value="HNH_nuc"/>
</dbReference>
<evidence type="ECO:0000259" key="1">
    <source>
        <dbReference type="SMART" id="SM00507"/>
    </source>
</evidence>
<reference evidence="2" key="1">
    <citation type="submission" date="2022-04" db="EMBL/GenBank/DDBJ databases">
        <title>Evolutionary, genomic, and biogeographic characterization of Chryseobacterium nepalense represented by a plastic-degrading bacterium AC3.</title>
        <authorList>
            <person name="Yin Z."/>
            <person name="Liu X."/>
            <person name="Wang D."/>
            <person name="Xie Z."/>
        </authorList>
    </citation>
    <scope>NUCLEOTIDE SEQUENCE</scope>
    <source>
        <strain evidence="2">AC3</strain>
    </source>
</reference>
<organism evidence="2 3">
    <name type="scientific">Chryseobacterium nepalense</name>
    <dbReference type="NCBI Taxonomy" id="1854498"/>
    <lineage>
        <taxon>Bacteria</taxon>
        <taxon>Pseudomonadati</taxon>
        <taxon>Bacteroidota</taxon>
        <taxon>Flavobacteriia</taxon>
        <taxon>Flavobacteriales</taxon>
        <taxon>Weeksellaceae</taxon>
        <taxon>Chryseobacterium group</taxon>
        <taxon>Chryseobacterium</taxon>
    </lineage>
</organism>
<keyword evidence="2" id="KW-0540">Nuclease</keyword>
<proteinExistence type="predicted"/>
<dbReference type="Gene3D" id="1.10.30.50">
    <property type="match status" value="1"/>
</dbReference>
<dbReference type="SMART" id="SM00507">
    <property type="entry name" value="HNHc"/>
    <property type="match status" value="1"/>
</dbReference>